<dbReference type="EMBL" id="MBTF01000003">
    <property type="protein sequence ID" value="OOQ61107.1"/>
    <property type="molecule type" value="Genomic_DNA"/>
</dbReference>
<dbReference type="RefSeq" id="WP_078346934.1">
    <property type="nucleotide sequence ID" value="NZ_MBTF01000003.1"/>
</dbReference>
<feature type="domain" description="Spermatogenesis-associated protein 20-like TRX" evidence="1">
    <location>
        <begin position="1"/>
        <end position="153"/>
    </location>
</feature>
<comment type="caution">
    <text evidence="2">The sequence shown here is derived from an EMBL/GenBank/DDBJ whole genome shotgun (WGS) entry which is preliminary data.</text>
</comment>
<dbReference type="PANTHER" id="PTHR42899">
    <property type="entry name" value="SPERMATOGENESIS-ASSOCIATED PROTEIN 20"/>
    <property type="match status" value="1"/>
</dbReference>
<organism evidence="2 3">
    <name type="scientific">Mucilaginibacter pedocola</name>
    <dbReference type="NCBI Taxonomy" id="1792845"/>
    <lineage>
        <taxon>Bacteria</taxon>
        <taxon>Pseudomonadati</taxon>
        <taxon>Bacteroidota</taxon>
        <taxon>Sphingobacteriia</taxon>
        <taxon>Sphingobacteriales</taxon>
        <taxon>Sphingobacteriaceae</taxon>
        <taxon>Mucilaginibacter</taxon>
    </lineage>
</organism>
<dbReference type="InterPro" id="IPR004879">
    <property type="entry name" value="Ssp411-like_TRX"/>
</dbReference>
<gene>
    <name evidence="2" type="ORF">BC343_21945</name>
</gene>
<accession>A0A1S9PJJ8</accession>
<evidence type="ECO:0000313" key="2">
    <source>
        <dbReference type="EMBL" id="OOQ61107.1"/>
    </source>
</evidence>
<dbReference type="InterPro" id="IPR008928">
    <property type="entry name" value="6-hairpin_glycosidase_sf"/>
</dbReference>
<evidence type="ECO:0000259" key="1">
    <source>
        <dbReference type="Pfam" id="PF03190"/>
    </source>
</evidence>
<dbReference type="OrthoDB" id="9762614at2"/>
<proteinExistence type="predicted"/>
<dbReference type="SUPFAM" id="SSF48208">
    <property type="entry name" value="Six-hairpin glycosidases"/>
    <property type="match status" value="1"/>
</dbReference>
<dbReference type="Proteomes" id="UP000189739">
    <property type="component" value="Unassembled WGS sequence"/>
</dbReference>
<dbReference type="STRING" id="1792845.BC343_21945"/>
<name>A0A1S9PJJ8_9SPHI</name>
<protein>
    <submittedName>
        <fullName evidence="2">Thioredoxin</fullName>
    </submittedName>
</protein>
<dbReference type="Gene3D" id="3.40.30.10">
    <property type="entry name" value="Glutaredoxin"/>
    <property type="match status" value="1"/>
</dbReference>
<evidence type="ECO:0000313" key="3">
    <source>
        <dbReference type="Proteomes" id="UP000189739"/>
    </source>
</evidence>
<dbReference type="Pfam" id="PF03190">
    <property type="entry name" value="Thioredox_DsbH"/>
    <property type="match status" value="1"/>
</dbReference>
<sequence>MNRLANSTSPYLLQHANNPVNWYPWGAEALQKAKDENKLILVSIGYSACHWCHVMEHESFEDEHVAAVMNEYFVCIKVDREERPDVDQIYMSAVQLMSGRGGWPLNCICLPDQRPIYGGTYFRKNDWTSLLFNLADFYKTKPEEAEDYAVRLTAGIKQYESVAFVQEQAEYAKADFEPILKAWGRYFDEEEGGFGNAPKFPMPNNWQFLIRYAHLMQDEHVANLAKLTLNKMAFGGIYDHIGGGFARYAVDGVWHVPHFEKMLYDNGQLLSLYAEAYTWQPDPLYKTIADEIISFVERELTSPEYGFYSALDADSEGKEGKYYIFTKDELEGILGEEAQLFCIYYHVTDMGNWEEEYSNVFFRRESDAELAATLGVSVEELTARIDLARQKVFDARDKRIRPGLDNKILASWNGLMLKGLCDAYRAFDEPAYLDLALRNADFLTNNMLSGDKLLRIFKEPVLLSNGDHEPIATFLDDYANVVDAFIALYEVTFDEQWLTRAKGITDYAILHYHDKQSGMFFYTADDDEHLIARKSEIMDGVIPSSNSVMARNLKKLALFYDEERYHDIAAQMLRNIVPHLAKYGTAYSNWTALLLDEVFGVYEIAITGEASTSLRKELEQNYIPNKIILGGTKGTLPLLADKPMDISRIYVCSNKTCSLPVDNVGQALKQIDK</sequence>
<dbReference type="CDD" id="cd02955">
    <property type="entry name" value="SSP411"/>
    <property type="match status" value="1"/>
</dbReference>
<dbReference type="SUPFAM" id="SSF52833">
    <property type="entry name" value="Thioredoxin-like"/>
    <property type="match status" value="1"/>
</dbReference>
<dbReference type="PIRSF" id="PIRSF006402">
    <property type="entry name" value="UCP006402_thioredoxin"/>
    <property type="match status" value="1"/>
</dbReference>
<keyword evidence="3" id="KW-1185">Reference proteome</keyword>
<dbReference type="GO" id="GO:0005975">
    <property type="term" value="P:carbohydrate metabolic process"/>
    <property type="evidence" value="ECO:0007669"/>
    <property type="project" value="InterPro"/>
</dbReference>
<reference evidence="2 3" key="1">
    <citation type="submission" date="2016-07" db="EMBL/GenBank/DDBJ databases">
        <title>Genomic analysis of zinc-resistant bacterium Mucilaginibacter pedocola TBZ30.</title>
        <authorList>
            <person name="Huang J."/>
            <person name="Tang J."/>
        </authorList>
    </citation>
    <scope>NUCLEOTIDE SEQUENCE [LARGE SCALE GENOMIC DNA]</scope>
    <source>
        <strain evidence="2 3">TBZ30</strain>
    </source>
</reference>
<dbReference type="Gene3D" id="1.50.10.20">
    <property type="match status" value="1"/>
</dbReference>
<dbReference type="AlphaFoldDB" id="A0A1S9PJJ8"/>
<dbReference type="PANTHER" id="PTHR42899:SF1">
    <property type="entry name" value="SPERMATOGENESIS-ASSOCIATED PROTEIN 20"/>
    <property type="match status" value="1"/>
</dbReference>
<dbReference type="InterPro" id="IPR036249">
    <property type="entry name" value="Thioredoxin-like_sf"/>
</dbReference>
<dbReference type="InterPro" id="IPR024705">
    <property type="entry name" value="Ssp411"/>
</dbReference>